<keyword evidence="2" id="KW-1185">Reference proteome</keyword>
<reference evidence="1 2" key="1">
    <citation type="submission" date="2020-06" db="EMBL/GenBank/DDBJ databases">
        <title>Transcriptomic and genomic resources for Thalictrum thalictroides and T. hernandezii: Facilitating candidate gene discovery in an emerging model plant lineage.</title>
        <authorList>
            <person name="Arias T."/>
            <person name="Riano-Pachon D.M."/>
            <person name="Di Stilio V.S."/>
        </authorList>
    </citation>
    <scope>NUCLEOTIDE SEQUENCE [LARGE SCALE GENOMIC DNA]</scope>
    <source>
        <strain evidence="2">cv. WT478/WT964</strain>
        <tissue evidence="1">Leaves</tissue>
    </source>
</reference>
<dbReference type="Proteomes" id="UP000554482">
    <property type="component" value="Unassembled WGS sequence"/>
</dbReference>
<dbReference type="EMBL" id="JABWDY010031250">
    <property type="protein sequence ID" value="KAF5185053.1"/>
    <property type="molecule type" value="Genomic_DNA"/>
</dbReference>
<protein>
    <recommendedName>
        <fullName evidence="3">Reverse transcriptase zinc-binding domain</fullName>
    </recommendedName>
</protein>
<evidence type="ECO:0000313" key="1">
    <source>
        <dbReference type="EMBL" id="KAF5185053.1"/>
    </source>
</evidence>
<proteinExistence type="predicted"/>
<dbReference type="AlphaFoldDB" id="A0A7J6VJH3"/>
<comment type="caution">
    <text evidence="1">The sequence shown here is derived from an EMBL/GenBank/DDBJ whole genome shotgun (WGS) entry which is preliminary data.</text>
</comment>
<evidence type="ECO:0008006" key="3">
    <source>
        <dbReference type="Google" id="ProtNLM"/>
    </source>
</evidence>
<name>A0A7J6VJH3_THATH</name>
<evidence type="ECO:0000313" key="2">
    <source>
        <dbReference type="Proteomes" id="UP000554482"/>
    </source>
</evidence>
<accession>A0A7J6VJH3</accession>
<sequence>MKDGSVRDHYGSGNEWELHLRRSLFRENERAQLNSIMVLLANCSLNDEEDEWEWGKEKSKVYSVSSGYATLDEEMEARGVDSRQHLWKSVWETKVPTNIKFFMWVTRQLWEDLVTVKGETRLALNNCSDVKAFLLGWTKFNSREVAFHIWEILPAAVLWVIWRTRNETIFNEGEVVYEKMVQAVKASVWSWLIISNKGMETRNAFKFTDLIYGWRLVMNEVW</sequence>
<organism evidence="1 2">
    <name type="scientific">Thalictrum thalictroides</name>
    <name type="common">Rue-anemone</name>
    <name type="synonym">Anemone thalictroides</name>
    <dbReference type="NCBI Taxonomy" id="46969"/>
    <lineage>
        <taxon>Eukaryota</taxon>
        <taxon>Viridiplantae</taxon>
        <taxon>Streptophyta</taxon>
        <taxon>Embryophyta</taxon>
        <taxon>Tracheophyta</taxon>
        <taxon>Spermatophyta</taxon>
        <taxon>Magnoliopsida</taxon>
        <taxon>Ranunculales</taxon>
        <taxon>Ranunculaceae</taxon>
        <taxon>Thalictroideae</taxon>
        <taxon>Thalictrum</taxon>
    </lineage>
</organism>
<gene>
    <name evidence="1" type="ORF">FRX31_025360</name>
</gene>